<dbReference type="InterPro" id="IPR017932">
    <property type="entry name" value="GATase_2_dom"/>
</dbReference>
<comment type="catalytic activity">
    <reaction evidence="7">
        <text>L-aspartate + L-glutamine + ATP + H2O = L-asparagine + L-glutamate + AMP + diphosphate + H(+)</text>
        <dbReference type="Rhea" id="RHEA:12228"/>
        <dbReference type="ChEBI" id="CHEBI:15377"/>
        <dbReference type="ChEBI" id="CHEBI:15378"/>
        <dbReference type="ChEBI" id="CHEBI:29985"/>
        <dbReference type="ChEBI" id="CHEBI:29991"/>
        <dbReference type="ChEBI" id="CHEBI:30616"/>
        <dbReference type="ChEBI" id="CHEBI:33019"/>
        <dbReference type="ChEBI" id="CHEBI:58048"/>
        <dbReference type="ChEBI" id="CHEBI:58359"/>
        <dbReference type="ChEBI" id="CHEBI:456215"/>
        <dbReference type="EC" id="6.3.5.4"/>
    </reaction>
</comment>
<dbReference type="PROSITE" id="PS51278">
    <property type="entry name" value="GATASE_TYPE_2"/>
    <property type="match status" value="1"/>
</dbReference>
<evidence type="ECO:0000256" key="1">
    <source>
        <dbReference type="ARBA" id="ARBA00005187"/>
    </source>
</evidence>
<sequence>MCGIAGYVDFSGRTGPSVIGEMTKKIIYRGPDSTGIYRSRDNVAALGIRRLRIIDLTTGDQPIKNEDGSVVVIYNGEIYNYKPLREELEKRGHKFKTQTDTEVLVHGYEEYGEGFVPKLNGMFAFALWDEKGHKIFLGRDRVGIKPLYYYVASNLLIFGSEPKVILSHPLYKKKIDSKALSMYGYLGFLPGDQVMFSGIKKLLPGHTLSFKKSGMKVAKYFELNSSSENKTDNIDKLLETAVKSQLVSDVPVGVFLSGGLDSSLIAYYVAKFKKLKSFSIGFKEEGFDEAKYAHSVAKKIGTEHFSDEFSPKDVVDIYEKIIPKLDEPLADASLFPTYKVSQLARQHVTVALSGDGGDELFGGYPTHQAHLYANLLKFLPNTLLSGLLEGLPESVVNLFPTSFKDYPKKHLAKIVLKGMKFGDLERQLYWMRTFFIGENNLFEKPDMSFLSKMIPNLDRFDKSRVGQVVDFYTYLRDDFLVKTDRASMLNSLEVRVPYLDNNVLAWAFSTREPHLNLFKTKLQLRKLLESRLPEVAKRPKKGFGIPLKKWLRNELKDFAYTILMNKKLENYVEKKKIKSIWTAHQKGKENNAGAIWMLVMLSGWLDNWV</sequence>
<dbReference type="InterPro" id="IPR029055">
    <property type="entry name" value="Ntn_hydrolases_N"/>
</dbReference>
<keyword evidence="8" id="KW-0061">Asparagine biosynthesis</keyword>
<evidence type="ECO:0000256" key="10">
    <source>
        <dbReference type="PIRSR" id="PIRSR001589-3"/>
    </source>
</evidence>
<name>A0A1F7WVI9_9BACT</name>
<dbReference type="PANTHER" id="PTHR43284:SF1">
    <property type="entry name" value="ASPARAGINE SYNTHETASE"/>
    <property type="match status" value="1"/>
</dbReference>
<dbReference type="InterPro" id="IPR001962">
    <property type="entry name" value="Asn_synthase"/>
</dbReference>
<organism evidence="12 13">
    <name type="scientific">Candidatus Woesebacteria bacterium GWC1_42_13</name>
    <dbReference type="NCBI Taxonomy" id="1802475"/>
    <lineage>
        <taxon>Bacteria</taxon>
        <taxon>Candidatus Woeseibacteriota</taxon>
    </lineage>
</organism>
<feature type="domain" description="Glutamine amidotransferase type-2" evidence="11">
    <location>
        <begin position="2"/>
        <end position="213"/>
    </location>
</feature>
<keyword evidence="4 9" id="KW-0547">Nucleotide-binding</keyword>
<dbReference type="CDD" id="cd00712">
    <property type="entry name" value="AsnB"/>
    <property type="match status" value="1"/>
</dbReference>
<feature type="binding site" evidence="9">
    <location>
        <position position="100"/>
    </location>
    <ligand>
        <name>L-glutamine</name>
        <dbReference type="ChEBI" id="CHEBI:58359"/>
    </ligand>
</feature>
<comment type="similarity">
    <text evidence="2">Belongs to the asparagine synthetase family.</text>
</comment>
<protein>
    <recommendedName>
        <fullName evidence="3">asparagine synthase (glutamine-hydrolyzing)</fullName>
        <ecNumber evidence="3">6.3.5.4</ecNumber>
    </recommendedName>
</protein>
<proteinExistence type="inferred from homology"/>
<dbReference type="GO" id="GO:0005524">
    <property type="term" value="F:ATP binding"/>
    <property type="evidence" value="ECO:0007669"/>
    <property type="project" value="UniProtKB-KW"/>
</dbReference>
<evidence type="ECO:0000256" key="4">
    <source>
        <dbReference type="ARBA" id="ARBA00022741"/>
    </source>
</evidence>
<evidence type="ECO:0000313" key="13">
    <source>
        <dbReference type="Proteomes" id="UP000177737"/>
    </source>
</evidence>
<dbReference type="Gene3D" id="3.40.50.620">
    <property type="entry name" value="HUPs"/>
    <property type="match status" value="1"/>
</dbReference>
<evidence type="ECO:0000256" key="8">
    <source>
        <dbReference type="PIRSR" id="PIRSR001589-1"/>
    </source>
</evidence>
<dbReference type="InterPro" id="IPR033738">
    <property type="entry name" value="AsnB_N"/>
</dbReference>
<keyword evidence="6 8" id="KW-0315">Glutamine amidotransferase</keyword>
<feature type="site" description="Important for beta-aspartyl-AMP intermediate formation" evidence="10">
    <location>
        <position position="355"/>
    </location>
</feature>
<evidence type="ECO:0000256" key="6">
    <source>
        <dbReference type="ARBA" id="ARBA00022962"/>
    </source>
</evidence>
<gene>
    <name evidence="12" type="ORF">A2129_02010</name>
</gene>
<comment type="pathway">
    <text evidence="1">Amino-acid biosynthesis; L-asparagine biosynthesis; L-asparagine from L-aspartate (L-Gln route): step 1/1.</text>
</comment>
<evidence type="ECO:0000313" key="12">
    <source>
        <dbReference type="EMBL" id="OGM06439.1"/>
    </source>
</evidence>
<dbReference type="InterPro" id="IPR014729">
    <property type="entry name" value="Rossmann-like_a/b/a_fold"/>
</dbReference>
<feature type="binding site" evidence="9">
    <location>
        <position position="280"/>
    </location>
    <ligand>
        <name>ATP</name>
        <dbReference type="ChEBI" id="CHEBI:30616"/>
    </ligand>
</feature>
<evidence type="ECO:0000256" key="5">
    <source>
        <dbReference type="ARBA" id="ARBA00022840"/>
    </source>
</evidence>
<dbReference type="PANTHER" id="PTHR43284">
    <property type="entry name" value="ASPARAGINE SYNTHETASE (GLUTAMINE-HYDROLYZING)"/>
    <property type="match status" value="1"/>
</dbReference>
<dbReference type="Proteomes" id="UP000177737">
    <property type="component" value="Unassembled WGS sequence"/>
</dbReference>
<dbReference type="GO" id="GO:0005829">
    <property type="term" value="C:cytosol"/>
    <property type="evidence" value="ECO:0007669"/>
    <property type="project" value="TreeGrafter"/>
</dbReference>
<dbReference type="InterPro" id="IPR051786">
    <property type="entry name" value="ASN_synthetase/amidase"/>
</dbReference>
<evidence type="ECO:0000256" key="7">
    <source>
        <dbReference type="ARBA" id="ARBA00048741"/>
    </source>
</evidence>
<dbReference type="AlphaFoldDB" id="A0A1F7WVI9"/>
<evidence type="ECO:0000256" key="3">
    <source>
        <dbReference type="ARBA" id="ARBA00012737"/>
    </source>
</evidence>
<dbReference type="Gene3D" id="3.60.20.10">
    <property type="entry name" value="Glutamine Phosphoribosylpyrophosphate, subunit 1, domain 1"/>
    <property type="match status" value="1"/>
</dbReference>
<dbReference type="Pfam" id="PF00733">
    <property type="entry name" value="Asn_synthase"/>
    <property type="match status" value="1"/>
</dbReference>
<dbReference type="Pfam" id="PF13537">
    <property type="entry name" value="GATase_7"/>
    <property type="match status" value="1"/>
</dbReference>
<dbReference type="GO" id="GO:0006529">
    <property type="term" value="P:asparagine biosynthetic process"/>
    <property type="evidence" value="ECO:0007669"/>
    <property type="project" value="UniProtKB-KW"/>
</dbReference>
<dbReference type="EC" id="6.3.5.4" evidence="3"/>
<dbReference type="InterPro" id="IPR006426">
    <property type="entry name" value="Asn_synth_AEB"/>
</dbReference>
<keyword evidence="5 9" id="KW-0067">ATP-binding</keyword>
<keyword evidence="8" id="KW-0028">Amino-acid biosynthesis</keyword>
<comment type="caution">
    <text evidence="12">The sequence shown here is derived from an EMBL/GenBank/DDBJ whole genome shotgun (WGS) entry which is preliminary data.</text>
</comment>
<dbReference type="SUPFAM" id="SSF56235">
    <property type="entry name" value="N-terminal nucleophile aminohydrolases (Ntn hydrolases)"/>
    <property type="match status" value="1"/>
</dbReference>
<feature type="active site" description="For GATase activity" evidence="8">
    <location>
        <position position="2"/>
    </location>
</feature>
<dbReference type="GO" id="GO:0004066">
    <property type="term" value="F:asparagine synthase (glutamine-hydrolyzing) activity"/>
    <property type="evidence" value="ECO:0007669"/>
    <property type="project" value="UniProtKB-EC"/>
</dbReference>
<dbReference type="EMBL" id="MGFN01000028">
    <property type="protein sequence ID" value="OGM06439.1"/>
    <property type="molecule type" value="Genomic_DNA"/>
</dbReference>
<accession>A0A1F7WVI9</accession>
<dbReference type="CDD" id="cd01991">
    <property type="entry name" value="Asn_synthase_B_C"/>
    <property type="match status" value="1"/>
</dbReference>
<evidence type="ECO:0000256" key="9">
    <source>
        <dbReference type="PIRSR" id="PIRSR001589-2"/>
    </source>
</evidence>
<dbReference type="NCBIfam" id="TIGR01536">
    <property type="entry name" value="asn_synth_AEB"/>
    <property type="match status" value="1"/>
</dbReference>
<dbReference type="SUPFAM" id="SSF52402">
    <property type="entry name" value="Adenine nucleotide alpha hydrolases-like"/>
    <property type="match status" value="1"/>
</dbReference>
<evidence type="ECO:0000259" key="11">
    <source>
        <dbReference type="PROSITE" id="PS51278"/>
    </source>
</evidence>
<evidence type="ECO:0000256" key="2">
    <source>
        <dbReference type="ARBA" id="ARBA00005752"/>
    </source>
</evidence>
<reference evidence="12 13" key="1">
    <citation type="journal article" date="2016" name="Nat. Commun.">
        <title>Thousands of microbial genomes shed light on interconnected biogeochemical processes in an aquifer system.</title>
        <authorList>
            <person name="Anantharaman K."/>
            <person name="Brown C.T."/>
            <person name="Hug L.A."/>
            <person name="Sharon I."/>
            <person name="Castelle C.J."/>
            <person name="Probst A.J."/>
            <person name="Thomas B.C."/>
            <person name="Singh A."/>
            <person name="Wilkins M.J."/>
            <person name="Karaoz U."/>
            <person name="Brodie E.L."/>
            <person name="Williams K.H."/>
            <person name="Hubbard S.S."/>
            <person name="Banfield J.F."/>
        </authorList>
    </citation>
    <scope>NUCLEOTIDE SEQUENCE [LARGE SCALE GENOMIC DNA]</scope>
</reference>
<feature type="binding site" evidence="9">
    <location>
        <begin position="353"/>
        <end position="354"/>
    </location>
    <ligand>
        <name>ATP</name>
        <dbReference type="ChEBI" id="CHEBI:30616"/>
    </ligand>
</feature>
<dbReference type="PIRSF" id="PIRSF001589">
    <property type="entry name" value="Asn_synthetase_glu-h"/>
    <property type="match status" value="1"/>
</dbReference>